<feature type="domain" description="Mur ligase N-terminal catalytic" evidence="13">
    <location>
        <begin position="25"/>
        <end position="78"/>
    </location>
</feature>
<dbReference type="SUPFAM" id="SSF63418">
    <property type="entry name" value="MurE/MurF N-terminal domain"/>
    <property type="match status" value="1"/>
</dbReference>
<comment type="function">
    <text evidence="11">Catalyzes the addition of meso-diaminopimelic acid to the nucleotide precursor UDP-N-acetylmuramoyl-L-alanyl-D-glutamate (UMAG) in the biosynthesis of bacterial cell-wall peptidoglycan.</text>
</comment>
<dbReference type="NCBIfam" id="TIGR01085">
    <property type="entry name" value="murE"/>
    <property type="match status" value="1"/>
</dbReference>
<dbReference type="EC" id="6.3.2.13" evidence="11"/>
<feature type="domain" description="Mur ligase C-terminal" evidence="14">
    <location>
        <begin position="339"/>
        <end position="465"/>
    </location>
</feature>
<keyword evidence="6 11" id="KW-0067">ATP-binding</keyword>
<dbReference type="InterPro" id="IPR035911">
    <property type="entry name" value="MurE/MurF_N"/>
</dbReference>
<evidence type="ECO:0000259" key="15">
    <source>
        <dbReference type="Pfam" id="PF08245"/>
    </source>
</evidence>
<feature type="binding site" evidence="11">
    <location>
        <begin position="117"/>
        <end position="123"/>
    </location>
    <ligand>
        <name>ATP</name>
        <dbReference type="ChEBI" id="CHEBI:30616"/>
    </ligand>
</feature>
<evidence type="ECO:0000259" key="14">
    <source>
        <dbReference type="Pfam" id="PF02875"/>
    </source>
</evidence>
<evidence type="ECO:0000256" key="6">
    <source>
        <dbReference type="ARBA" id="ARBA00022840"/>
    </source>
</evidence>
<feature type="binding site" evidence="11">
    <location>
        <position position="188"/>
    </location>
    <ligand>
        <name>UDP-N-acetyl-alpha-D-muramoyl-L-alanyl-D-glutamate</name>
        <dbReference type="ChEBI" id="CHEBI:83900"/>
    </ligand>
</feature>
<dbReference type="Pfam" id="PF02875">
    <property type="entry name" value="Mur_ligase_C"/>
    <property type="match status" value="1"/>
</dbReference>
<keyword evidence="9 11" id="KW-0131">Cell cycle</keyword>
<feature type="binding site" evidence="11">
    <location>
        <position position="182"/>
    </location>
    <ligand>
        <name>UDP-N-acetyl-alpha-D-muramoyl-L-alanyl-D-glutamate</name>
        <dbReference type="ChEBI" id="CHEBI:83900"/>
    </ligand>
</feature>
<feature type="binding site" evidence="11">
    <location>
        <position position="29"/>
    </location>
    <ligand>
        <name>UDP-N-acetyl-alpha-D-muramoyl-L-alanyl-D-glutamate</name>
        <dbReference type="ChEBI" id="CHEBI:83900"/>
    </ligand>
</feature>
<dbReference type="InterPro" id="IPR036565">
    <property type="entry name" value="Mur-like_cat_sf"/>
</dbReference>
<dbReference type="Gene3D" id="3.40.1390.10">
    <property type="entry name" value="MurE/MurF, N-terminal domain"/>
    <property type="match status" value="1"/>
</dbReference>
<feature type="binding site" evidence="11">
    <location>
        <begin position="413"/>
        <end position="416"/>
    </location>
    <ligand>
        <name>meso-2,6-diaminopimelate</name>
        <dbReference type="ChEBI" id="CHEBI:57791"/>
    </ligand>
</feature>
<organism evidence="16 17">
    <name type="scientific">Methylovulum psychrotolerans</name>
    <dbReference type="NCBI Taxonomy" id="1704499"/>
    <lineage>
        <taxon>Bacteria</taxon>
        <taxon>Pseudomonadati</taxon>
        <taxon>Pseudomonadota</taxon>
        <taxon>Gammaproteobacteria</taxon>
        <taxon>Methylococcales</taxon>
        <taxon>Methylococcaceae</taxon>
        <taxon>Methylovulum</taxon>
    </lineage>
</organism>
<dbReference type="UniPathway" id="UPA00219"/>
<dbReference type="GO" id="GO:0009252">
    <property type="term" value="P:peptidoglycan biosynthetic process"/>
    <property type="evidence" value="ECO:0007669"/>
    <property type="project" value="UniProtKB-UniRule"/>
</dbReference>
<dbReference type="NCBIfam" id="NF001126">
    <property type="entry name" value="PRK00139.1-4"/>
    <property type="match status" value="1"/>
</dbReference>
<evidence type="ECO:0000256" key="9">
    <source>
        <dbReference type="ARBA" id="ARBA00023306"/>
    </source>
</evidence>
<dbReference type="HAMAP" id="MF_00208">
    <property type="entry name" value="MurE"/>
    <property type="match status" value="1"/>
</dbReference>
<comment type="catalytic activity">
    <reaction evidence="11">
        <text>UDP-N-acetyl-alpha-D-muramoyl-L-alanyl-D-glutamate + meso-2,6-diaminopimelate + ATP = UDP-N-acetyl-alpha-D-muramoyl-L-alanyl-gamma-D-glutamyl-meso-2,6-diaminopimelate + ADP + phosphate + H(+)</text>
        <dbReference type="Rhea" id="RHEA:23676"/>
        <dbReference type="ChEBI" id="CHEBI:15378"/>
        <dbReference type="ChEBI" id="CHEBI:30616"/>
        <dbReference type="ChEBI" id="CHEBI:43474"/>
        <dbReference type="ChEBI" id="CHEBI:57791"/>
        <dbReference type="ChEBI" id="CHEBI:83900"/>
        <dbReference type="ChEBI" id="CHEBI:83905"/>
        <dbReference type="ChEBI" id="CHEBI:456216"/>
        <dbReference type="EC" id="6.3.2.13"/>
    </reaction>
</comment>
<dbReference type="OrthoDB" id="9800958at2"/>
<evidence type="ECO:0000256" key="11">
    <source>
        <dbReference type="HAMAP-Rule" id="MF_00208"/>
    </source>
</evidence>
<dbReference type="GO" id="GO:0005524">
    <property type="term" value="F:ATP binding"/>
    <property type="evidence" value="ECO:0007669"/>
    <property type="project" value="UniProtKB-UniRule"/>
</dbReference>
<dbReference type="Gene3D" id="3.40.1190.10">
    <property type="entry name" value="Mur-like, catalytic domain"/>
    <property type="match status" value="1"/>
</dbReference>
<evidence type="ECO:0000256" key="12">
    <source>
        <dbReference type="RuleBase" id="RU004135"/>
    </source>
</evidence>
<feature type="binding site" evidence="11">
    <location>
        <position position="31"/>
    </location>
    <ligand>
        <name>UDP-N-acetyl-alpha-D-muramoyl-L-alanyl-D-glutamate</name>
        <dbReference type="ChEBI" id="CHEBI:83900"/>
    </ligand>
</feature>
<evidence type="ECO:0000256" key="7">
    <source>
        <dbReference type="ARBA" id="ARBA00022960"/>
    </source>
</evidence>
<evidence type="ECO:0000256" key="5">
    <source>
        <dbReference type="ARBA" id="ARBA00022741"/>
    </source>
</evidence>
<feature type="short sequence motif" description="Meso-diaminopimelate recognition motif" evidence="11">
    <location>
        <begin position="413"/>
        <end position="416"/>
    </location>
</feature>
<dbReference type="GO" id="GO:0000287">
    <property type="term" value="F:magnesium ion binding"/>
    <property type="evidence" value="ECO:0007669"/>
    <property type="project" value="UniProtKB-UniRule"/>
</dbReference>
<dbReference type="InterPro" id="IPR036615">
    <property type="entry name" value="Mur_ligase_C_dom_sf"/>
</dbReference>
<comment type="subcellular location">
    <subcellularLocation>
        <location evidence="11 12">Cytoplasm</location>
    </subcellularLocation>
</comment>
<protein>
    <recommendedName>
        <fullName evidence="11">UDP-N-acetylmuramoyl-L-alanyl-D-glutamate--2,6-diaminopimelate ligase</fullName>
        <ecNumber evidence="11">6.3.2.13</ecNumber>
    </recommendedName>
    <alternativeName>
        <fullName evidence="11">Meso-A2pm-adding enzyme</fullName>
    </alternativeName>
    <alternativeName>
        <fullName evidence="11">Meso-diaminopimelate-adding enzyme</fullName>
    </alternativeName>
    <alternativeName>
        <fullName evidence="11">UDP-MurNAc-L-Ala-D-Glu:meso-diaminopimelate ligase</fullName>
    </alternativeName>
    <alternativeName>
        <fullName evidence="11">UDP-MurNAc-tripeptide synthetase</fullName>
    </alternativeName>
    <alternativeName>
        <fullName evidence="11">UDP-N-acetylmuramyl-tripeptide synthetase</fullName>
    </alternativeName>
</protein>
<dbReference type="GO" id="GO:0008360">
    <property type="term" value="P:regulation of cell shape"/>
    <property type="evidence" value="ECO:0007669"/>
    <property type="project" value="UniProtKB-KW"/>
</dbReference>
<dbReference type="Proteomes" id="UP000197019">
    <property type="component" value="Chromosome"/>
</dbReference>
<dbReference type="SUPFAM" id="SSF53244">
    <property type="entry name" value="MurD-like peptide ligases, peptide-binding domain"/>
    <property type="match status" value="1"/>
</dbReference>
<keyword evidence="10 11" id="KW-0961">Cell wall biogenesis/degradation</keyword>
<dbReference type="PANTHER" id="PTHR23135">
    <property type="entry name" value="MUR LIGASE FAMILY MEMBER"/>
    <property type="match status" value="1"/>
</dbReference>
<reference evidence="16 17" key="1">
    <citation type="submission" date="2017-06" db="EMBL/GenBank/DDBJ databases">
        <title>Genome Sequencing of the methanotroph Methylovulum psychrotolerants str. HV10-M2 isolated from a high-altitude environment.</title>
        <authorList>
            <person name="Mateos-Rivera A."/>
        </authorList>
    </citation>
    <scope>NUCLEOTIDE SEQUENCE [LARGE SCALE GENOMIC DNA]</scope>
    <source>
        <strain evidence="16 17">HV10_M2</strain>
    </source>
</reference>
<dbReference type="SUPFAM" id="SSF53623">
    <property type="entry name" value="MurD-like peptide ligases, catalytic domain"/>
    <property type="match status" value="1"/>
</dbReference>
<dbReference type="InterPro" id="IPR004101">
    <property type="entry name" value="Mur_ligase_C"/>
</dbReference>
<evidence type="ECO:0000313" key="17">
    <source>
        <dbReference type="Proteomes" id="UP000197019"/>
    </source>
</evidence>
<dbReference type="NCBIfam" id="NF001124">
    <property type="entry name" value="PRK00139.1-2"/>
    <property type="match status" value="1"/>
</dbReference>
<comment type="pathway">
    <text evidence="11 12">Cell wall biogenesis; peptidoglycan biosynthesis.</text>
</comment>
<evidence type="ECO:0000256" key="8">
    <source>
        <dbReference type="ARBA" id="ARBA00022984"/>
    </source>
</evidence>
<dbReference type="Gene3D" id="3.90.190.20">
    <property type="entry name" value="Mur ligase, C-terminal domain"/>
    <property type="match status" value="1"/>
</dbReference>
<dbReference type="InterPro" id="IPR005761">
    <property type="entry name" value="UDP-N-AcMur-Glu-dNH2Pim_ligase"/>
</dbReference>
<name>A0A1Z4C048_9GAMM</name>
<accession>A0A1Z4C048</accession>
<evidence type="ECO:0000256" key="4">
    <source>
        <dbReference type="ARBA" id="ARBA00022618"/>
    </source>
</evidence>
<dbReference type="GO" id="GO:0051301">
    <property type="term" value="P:cell division"/>
    <property type="evidence" value="ECO:0007669"/>
    <property type="project" value="UniProtKB-KW"/>
</dbReference>
<dbReference type="PROSITE" id="PS01011">
    <property type="entry name" value="FOLYLPOLYGLU_SYNT_1"/>
    <property type="match status" value="1"/>
</dbReference>
<feature type="binding site" evidence="11">
    <location>
        <begin position="155"/>
        <end position="156"/>
    </location>
    <ligand>
        <name>UDP-N-acetyl-alpha-D-muramoyl-L-alanyl-D-glutamate</name>
        <dbReference type="ChEBI" id="CHEBI:83900"/>
    </ligand>
</feature>
<feature type="binding site" evidence="11">
    <location>
        <position position="154"/>
    </location>
    <ligand>
        <name>UDP-N-acetyl-alpha-D-muramoyl-L-alanyl-D-glutamate</name>
        <dbReference type="ChEBI" id="CHEBI:83900"/>
    </ligand>
</feature>
<dbReference type="RefSeq" id="WP_088619741.1">
    <property type="nucleotide sequence ID" value="NZ_CP022129.1"/>
</dbReference>
<evidence type="ECO:0000256" key="3">
    <source>
        <dbReference type="ARBA" id="ARBA00022598"/>
    </source>
</evidence>
<comment type="caution">
    <text evidence="11">Lacks conserved residue(s) required for the propagation of feature annotation.</text>
</comment>
<dbReference type="GO" id="GO:0071555">
    <property type="term" value="P:cell wall organization"/>
    <property type="evidence" value="ECO:0007669"/>
    <property type="project" value="UniProtKB-KW"/>
</dbReference>
<feature type="binding site" evidence="11">
    <location>
        <position position="190"/>
    </location>
    <ligand>
        <name>UDP-N-acetyl-alpha-D-muramoyl-L-alanyl-D-glutamate</name>
        <dbReference type="ChEBI" id="CHEBI:83900"/>
    </ligand>
</feature>
<evidence type="ECO:0000256" key="1">
    <source>
        <dbReference type="ARBA" id="ARBA00005898"/>
    </source>
</evidence>
<dbReference type="InterPro" id="IPR018109">
    <property type="entry name" value="Folylpolyglutamate_synth_CS"/>
</dbReference>
<comment type="similarity">
    <text evidence="1 11">Belongs to the MurCDEF family. MurE subfamily.</text>
</comment>
<evidence type="ECO:0000313" key="16">
    <source>
        <dbReference type="EMBL" id="ASF46869.1"/>
    </source>
</evidence>
<keyword evidence="4 11" id="KW-0132">Cell division</keyword>
<comment type="cofactor">
    <cofactor evidence="11">
        <name>Mg(2+)</name>
        <dbReference type="ChEBI" id="CHEBI:18420"/>
    </cofactor>
</comment>
<dbReference type="GO" id="GO:0008765">
    <property type="term" value="F:UDP-N-acetylmuramoylalanyl-D-glutamate-2,6-diaminopimelate ligase activity"/>
    <property type="evidence" value="ECO:0007669"/>
    <property type="project" value="UniProtKB-UniRule"/>
</dbReference>
<feature type="domain" description="Mur ligase central" evidence="15">
    <location>
        <begin position="115"/>
        <end position="316"/>
    </location>
</feature>
<dbReference type="InterPro" id="IPR013221">
    <property type="entry name" value="Mur_ligase_cen"/>
</dbReference>
<feature type="binding site" evidence="11">
    <location>
        <position position="389"/>
    </location>
    <ligand>
        <name>meso-2,6-diaminopimelate</name>
        <dbReference type="ChEBI" id="CHEBI:57791"/>
    </ligand>
</feature>
<dbReference type="KEGG" id="mpsy:CEK71_12740"/>
<keyword evidence="7 11" id="KW-0133">Cell shape</keyword>
<evidence type="ECO:0000256" key="10">
    <source>
        <dbReference type="ARBA" id="ARBA00023316"/>
    </source>
</evidence>
<keyword evidence="8 11" id="KW-0573">Peptidoglycan synthesis</keyword>
<dbReference type="AlphaFoldDB" id="A0A1Z4C048"/>
<dbReference type="GO" id="GO:0004326">
    <property type="term" value="F:tetrahydrofolylpolyglutamate synthase activity"/>
    <property type="evidence" value="ECO:0007669"/>
    <property type="project" value="InterPro"/>
</dbReference>
<dbReference type="InterPro" id="IPR000713">
    <property type="entry name" value="Mur_ligase_N"/>
</dbReference>
<dbReference type="Pfam" id="PF01225">
    <property type="entry name" value="Mur_ligase"/>
    <property type="match status" value="1"/>
</dbReference>
<proteinExistence type="inferred from homology"/>
<feature type="modified residue" description="N6-carboxylysine" evidence="11">
    <location>
        <position position="222"/>
    </location>
</feature>
<comment type="PTM">
    <text evidence="11">Carboxylation is probably crucial for Mg(2+) binding and, consequently, for the gamma-phosphate positioning of ATP.</text>
</comment>
<keyword evidence="5 11" id="KW-0547">Nucleotide-binding</keyword>
<keyword evidence="2 11" id="KW-0963">Cytoplasm</keyword>
<dbReference type="GO" id="GO:0005737">
    <property type="term" value="C:cytoplasm"/>
    <property type="evidence" value="ECO:0007669"/>
    <property type="project" value="UniProtKB-SubCell"/>
</dbReference>
<feature type="binding site" evidence="11">
    <location>
        <position position="467"/>
    </location>
    <ligand>
        <name>meso-2,6-diaminopimelate</name>
        <dbReference type="ChEBI" id="CHEBI:57791"/>
    </ligand>
</feature>
<evidence type="ECO:0000259" key="13">
    <source>
        <dbReference type="Pfam" id="PF01225"/>
    </source>
</evidence>
<evidence type="ECO:0000256" key="2">
    <source>
        <dbReference type="ARBA" id="ARBA00022490"/>
    </source>
</evidence>
<keyword evidence="3 11" id="KW-0436">Ligase</keyword>
<sequence length="494" mass="52122">MNLHVLLDGLAPPPPDHELAMLTVGGLVLDSRQVQTGDAFVALQGSQQHGLHHAAQAIAQGAAVILYDPAGEGAALAAAISAVPIWALDGLDVRLGEIAARFYGQPSRQMAVIGITGTNGKTSCSQFLAQLLTDCGIIGTLGWGSWGQLLATANTTPDALAVQRMLASLQHQGKQAVAMEVSSHGLAQGRVNGVAFTGAVFTNITRDHLDYHGTMAAYLDAKLLLLKQPGLAFAVINLDAEGSTRMLAETPEGVVRWGVTRQASRLAADETLQVLDSHTHSAGLALTVAWRTFRTTVNIPLYGDFNAENVALVLAVLLAMGEPFGQAVAKLASLQAVAGRMECFGGGAKQPLVFVDYAHTPDALDNVLRSARGHCRQALWAVFGCGGNRDAGKRPLMGASAGQWADHVLVTDDNPRFEDSAAIIADILVGCKAGNTQVLANREQAIRHAISHASPLDCIVVAGKGHEDYQEIKGVRYPFSDRQIVLAALAEREL</sequence>
<gene>
    <name evidence="11" type="primary">murE</name>
    <name evidence="16" type="ORF">CEK71_12740</name>
</gene>
<dbReference type="EMBL" id="CP022129">
    <property type="protein sequence ID" value="ASF46869.1"/>
    <property type="molecule type" value="Genomic_DNA"/>
</dbReference>
<keyword evidence="11" id="KW-0460">Magnesium</keyword>
<feature type="binding site" evidence="11">
    <location>
        <position position="463"/>
    </location>
    <ligand>
        <name>meso-2,6-diaminopimelate</name>
        <dbReference type="ChEBI" id="CHEBI:57791"/>
    </ligand>
</feature>
<keyword evidence="17" id="KW-1185">Reference proteome</keyword>
<dbReference type="Pfam" id="PF08245">
    <property type="entry name" value="Mur_ligase_M"/>
    <property type="match status" value="1"/>
</dbReference>
<dbReference type="PANTHER" id="PTHR23135:SF4">
    <property type="entry name" value="UDP-N-ACETYLMURAMOYL-L-ALANYL-D-GLUTAMATE--2,6-DIAMINOPIMELATE LIGASE MURE HOMOLOG, CHLOROPLASTIC"/>
    <property type="match status" value="1"/>
</dbReference>